<feature type="signal peptide" evidence="1">
    <location>
        <begin position="1"/>
        <end position="19"/>
    </location>
</feature>
<dbReference type="InterPro" id="IPR025510">
    <property type="entry name" value="DUF4397"/>
</dbReference>
<accession>A0A098S5A2</accession>
<feature type="domain" description="DUF4397" evidence="2">
    <location>
        <begin position="454"/>
        <end position="575"/>
    </location>
</feature>
<feature type="domain" description="DUF4397" evidence="2">
    <location>
        <begin position="242"/>
        <end position="364"/>
    </location>
</feature>
<evidence type="ECO:0000256" key="1">
    <source>
        <dbReference type="SAM" id="SignalP"/>
    </source>
</evidence>
<feature type="domain" description="DUF4397" evidence="2">
    <location>
        <begin position="1093"/>
        <end position="1215"/>
    </location>
</feature>
<feature type="domain" description="DUF4397" evidence="2">
    <location>
        <begin position="22"/>
        <end position="152"/>
    </location>
</feature>
<evidence type="ECO:0000313" key="4">
    <source>
        <dbReference type="Proteomes" id="UP000029736"/>
    </source>
</evidence>
<reference evidence="3 4" key="1">
    <citation type="journal article" date="2014" name="Int. J. Syst. Evol. Microbiol.">
        <title>Phaeodactylibacter xiamenensis gen. nov., sp. nov., a member of the family Saprospiraceae isolated from the marine alga Phaeodactylum tricornutum.</title>
        <authorList>
            <person name="Chen Z.Jr."/>
            <person name="Lei X."/>
            <person name="Lai Q."/>
            <person name="Li Y."/>
            <person name="Zhang B."/>
            <person name="Zhang J."/>
            <person name="Zhang H."/>
            <person name="Yang L."/>
            <person name="Zheng W."/>
            <person name="Tian Y."/>
            <person name="Yu Z."/>
            <person name="Xu H.Jr."/>
            <person name="Zheng T."/>
        </authorList>
    </citation>
    <scope>NUCLEOTIDE SEQUENCE [LARGE SCALE GENOMIC DNA]</scope>
    <source>
        <strain evidence="3 4">KD52</strain>
    </source>
</reference>
<comment type="caution">
    <text evidence="3">The sequence shown here is derived from an EMBL/GenBank/DDBJ whole genome shotgun (WGS) entry which is preliminary data.</text>
</comment>
<dbReference type="EMBL" id="JPOS01000079">
    <property type="protein sequence ID" value="KGE86337.1"/>
    <property type="molecule type" value="Genomic_DNA"/>
</dbReference>
<protein>
    <recommendedName>
        <fullName evidence="2">DUF4397 domain-containing protein</fullName>
    </recommendedName>
</protein>
<organism evidence="3 4">
    <name type="scientific">Phaeodactylibacter xiamenensis</name>
    <dbReference type="NCBI Taxonomy" id="1524460"/>
    <lineage>
        <taxon>Bacteria</taxon>
        <taxon>Pseudomonadati</taxon>
        <taxon>Bacteroidota</taxon>
        <taxon>Saprospiria</taxon>
        <taxon>Saprospirales</taxon>
        <taxon>Haliscomenobacteraceae</taxon>
        <taxon>Phaeodactylibacter</taxon>
    </lineage>
</organism>
<dbReference type="OrthoDB" id="951108at2"/>
<dbReference type="NCBIfam" id="TIGR04183">
    <property type="entry name" value="Por_Secre_tail"/>
    <property type="match status" value="1"/>
</dbReference>
<keyword evidence="4" id="KW-1185">Reference proteome</keyword>
<feature type="chain" id="PRO_5001939815" description="DUF4397 domain-containing protein" evidence="1">
    <location>
        <begin position="20"/>
        <end position="1400"/>
    </location>
</feature>
<dbReference type="PROSITE" id="PS51257">
    <property type="entry name" value="PROKAR_LIPOPROTEIN"/>
    <property type="match status" value="1"/>
</dbReference>
<dbReference type="InterPro" id="IPR026444">
    <property type="entry name" value="Secre_tail"/>
</dbReference>
<proteinExistence type="predicted"/>
<gene>
    <name evidence="3" type="ORF">IX84_21280</name>
</gene>
<dbReference type="STRING" id="1524460.IX84_21280"/>
<evidence type="ECO:0000259" key="2">
    <source>
        <dbReference type="Pfam" id="PF14344"/>
    </source>
</evidence>
<feature type="domain" description="DUF4397" evidence="2">
    <location>
        <begin position="665"/>
        <end position="786"/>
    </location>
</feature>
<keyword evidence="1" id="KW-0732">Signal</keyword>
<name>A0A098S5A2_9BACT</name>
<evidence type="ECO:0000313" key="3">
    <source>
        <dbReference type="EMBL" id="KGE86337.1"/>
    </source>
</evidence>
<dbReference type="Pfam" id="PF14344">
    <property type="entry name" value="DUF4397"/>
    <property type="match status" value="6"/>
</dbReference>
<feature type="domain" description="DUF4397" evidence="2">
    <location>
        <begin position="988"/>
        <end position="1049"/>
    </location>
</feature>
<dbReference type="RefSeq" id="WP_044225031.1">
    <property type="nucleotide sequence ID" value="NZ_JBKAGJ010000010.1"/>
</dbReference>
<sequence>MKKLYMVSLAMLLACLSFAQTANVQIIHNSPTPGTNSGPTVDIYVNDALLPELTGVPYRAATAFLQVPAGADIEVDIAVSPSNSADDAIATFPLGALEDGVNYTVIATGVVGDMDTPFDLAVNANARTEAEMMGMVDLNVYHGSTNAPAVDVDARTVGTLIPGLEYGNFTDYLSVEPQTYYLDVRAAGNPDIVATFEADLSTLGGGAATVFASGLLGATPEFGLFAALPDGTVIELPSTEVARVQFIHNADNPTVDIYVNGGLFLPGFEYRTATAFDFVPAGVALDIAVVPAGGDPTTDNVYTGGPVTLVNGDTYVISALGDVTGGTVPFSLAVNATAREAAMDEDNIDISVLHGSYDAPGVDVDARLIGNLIENLSYGNYSADYISVGEDVYYLDIRATGDPNIVGTFQADLNGLGGNAITVFASGSLFAGTFGLFAALADGNVVELPLTPVARLQVIHNSPSPTVDVYANGGLLLDDFAFRTASEFIFVDAGVEINIGVALDNSTSVADTLVNFPVTFENGKTYVVAADGIVGDTDFPFTLHVNDMGQEAASDAESVAFAALHGSPGAPNVDVDIRTVGTIIEDLPYGSYTDYLEAEPGLYYLDVRAAGSPDIVATFEADLSGLGGGAATVFASGILGGDPAFGLFAALPDGTVVEFPATAVARVQIIHNSPSPTVDIYANGGLLLDDFGFQTATPFETLPAETMINIGVALSDSESVEDTLVNFPVMFENGETYVVFANGIVGDADNPFGLAVSAMGQEASTDPESLQVMAFHGSPGAPAVDINDSGDAPFITGLAYGEFTEGYLDLPGIQYFLEVRPAGADDLVGTFIQNLTGTEGLAAVVFASGIVGGDPGFNLLTVLPDGSVIPFTPAARVQIIHNSPAAAAASVDLWVNNAVKIEEDLDFQTATSATTYYPTRTPLTIGVAPADSEEPGDILFNVTEPVVFEDGKFNIIIANGIPGDADNPFELVQNTEGVLFSEDPAQVDVTVFHGSPGAPAVDVTARDLGAELVSDLAYGNFSGVLPIDPETYYLEITPGDSDALVATFESEIPEGLAGFGVTVVASGLLGDEPPFDLIAFSPLGDAVRFTPVAQVQVIHNSADPTVDVYANGDLLLNDFAYRTATPFVDLPTRTDIDLAVAGENSNSADDAIATFEDIRFNDGQKYVVMATGLVGNADTPFDLAVFDMAQTAAADEGVDLLLYHGATDAPDVDVTVQSTGGVLFDDVAYGDYQGYVNVPAASYQLNVTPADDNSTAVKAYEADLTGLEGGAATVFATGFLGEADGPTAFGVWVALPDGTTFPLGELTSTREVDAAFDEFLIAPNPVRTQATVQFSINEPLQVTEEIRSLTGQVVYASDLGTQVAGQHNRTVEVSALPAGMYTYNLVTPLGTITRRLVVVK</sequence>
<dbReference type="Proteomes" id="UP000029736">
    <property type="component" value="Unassembled WGS sequence"/>
</dbReference>